<dbReference type="AlphaFoldDB" id="A0AAE6ELY2"/>
<dbReference type="Proteomes" id="UP000298646">
    <property type="component" value="Chromosome linear"/>
</dbReference>
<organism evidence="2 3">
    <name type="scientific">Agrobacterium tumefaciens</name>
    <dbReference type="NCBI Taxonomy" id="358"/>
    <lineage>
        <taxon>Bacteria</taxon>
        <taxon>Pseudomonadati</taxon>
        <taxon>Pseudomonadota</taxon>
        <taxon>Alphaproteobacteria</taxon>
        <taxon>Hyphomicrobiales</taxon>
        <taxon>Rhizobiaceae</taxon>
        <taxon>Rhizobium/Agrobacterium group</taxon>
        <taxon>Agrobacterium</taxon>
        <taxon>Agrobacterium tumefaciens complex</taxon>
    </lineage>
</organism>
<dbReference type="RefSeq" id="WP_137086724.1">
    <property type="nucleotide sequence ID" value="NZ_CP039908.1"/>
</dbReference>
<reference evidence="2 3" key="1">
    <citation type="submission" date="2019-04" db="EMBL/GenBank/DDBJ databases">
        <title>Complete genome sequence of Agrobacterium tumefaciens CFBP6624.</title>
        <authorList>
            <person name="Haryono M."/>
            <person name="Lin Y.-C."/>
            <person name="Lai E.-M."/>
            <person name="Kuo C.-H."/>
        </authorList>
    </citation>
    <scope>NUCLEOTIDE SEQUENCE [LARGE SCALE GENOMIC DNA]</scope>
    <source>
        <strain evidence="2 3">CFBP6624</strain>
    </source>
</reference>
<protein>
    <submittedName>
        <fullName evidence="2">Uncharacterized protein</fullName>
    </submittedName>
</protein>
<accession>A0AAE6ELY2</accession>
<evidence type="ECO:0000313" key="2">
    <source>
        <dbReference type="EMBL" id="QCM02045.1"/>
    </source>
</evidence>
<name>A0AAE6ELY2_AGRTU</name>
<dbReference type="EMBL" id="CP039908">
    <property type="protein sequence ID" value="QCM02045.1"/>
    <property type="molecule type" value="Genomic_DNA"/>
</dbReference>
<evidence type="ECO:0000256" key="1">
    <source>
        <dbReference type="SAM" id="MobiDB-lite"/>
    </source>
</evidence>
<sequence length="62" mass="6801">MAHVRFVADFDYRPPVFGVTLAYRAGWSGPVKKECADQAVAQKKAVRIKPPPRSTGKAAEND</sequence>
<gene>
    <name evidence="2" type="ORF">CFBP6624_17670</name>
</gene>
<proteinExistence type="predicted"/>
<feature type="region of interest" description="Disordered" evidence="1">
    <location>
        <begin position="42"/>
        <end position="62"/>
    </location>
</feature>
<evidence type="ECO:0000313" key="3">
    <source>
        <dbReference type="Proteomes" id="UP000298646"/>
    </source>
</evidence>